<dbReference type="EMBL" id="MT144018">
    <property type="protein sequence ID" value="QJA46660.1"/>
    <property type="molecule type" value="Genomic_DNA"/>
</dbReference>
<dbReference type="AlphaFoldDB" id="A0A6H1ZHI6"/>
<protein>
    <submittedName>
        <fullName evidence="1">Uncharacterized protein</fullName>
    </submittedName>
</protein>
<reference evidence="1" key="1">
    <citation type="submission" date="2020-03" db="EMBL/GenBank/DDBJ databases">
        <title>The deep terrestrial virosphere.</title>
        <authorList>
            <person name="Holmfeldt K."/>
            <person name="Nilsson E."/>
            <person name="Simone D."/>
            <person name="Lopez-Fernandez M."/>
            <person name="Wu X."/>
            <person name="de Brujin I."/>
            <person name="Lundin D."/>
            <person name="Andersson A."/>
            <person name="Bertilsson S."/>
            <person name="Dopson M."/>
        </authorList>
    </citation>
    <scope>NUCLEOTIDE SEQUENCE</scope>
    <source>
        <strain evidence="2">MM415B01016</strain>
        <strain evidence="1">TM448A00494</strain>
    </source>
</reference>
<sequence>MSDLATPSSQFERQARWREKNPLKRWAHIATASALRRGLIERGPCEVCGADNTDAHHDDYARPMAVRWLCRAHHKAEHARLKCEQNGGEQ</sequence>
<proteinExistence type="predicted"/>
<organism evidence="1">
    <name type="scientific">viral metagenome</name>
    <dbReference type="NCBI Taxonomy" id="1070528"/>
    <lineage>
        <taxon>unclassified sequences</taxon>
        <taxon>metagenomes</taxon>
        <taxon>organismal metagenomes</taxon>
    </lineage>
</organism>
<dbReference type="EMBL" id="MT141426">
    <property type="protein sequence ID" value="QJA60964.1"/>
    <property type="molecule type" value="Genomic_DNA"/>
</dbReference>
<evidence type="ECO:0000313" key="2">
    <source>
        <dbReference type="EMBL" id="QJA60964.1"/>
    </source>
</evidence>
<evidence type="ECO:0000313" key="1">
    <source>
        <dbReference type="EMBL" id="QJA46660.1"/>
    </source>
</evidence>
<gene>
    <name evidence="2" type="ORF">MM415B01016_0033</name>
    <name evidence="1" type="ORF">TM448A00494_0007</name>
</gene>
<name>A0A6H1ZHI6_9ZZZZ</name>
<accession>A0A6H1ZHI6</accession>